<organism evidence="3 4">
    <name type="scientific">Callosobruchus maculatus</name>
    <name type="common">Southern cowpea weevil</name>
    <name type="synonym">Pulse bruchid</name>
    <dbReference type="NCBI Taxonomy" id="64391"/>
    <lineage>
        <taxon>Eukaryota</taxon>
        <taxon>Metazoa</taxon>
        <taxon>Ecdysozoa</taxon>
        <taxon>Arthropoda</taxon>
        <taxon>Hexapoda</taxon>
        <taxon>Insecta</taxon>
        <taxon>Pterygota</taxon>
        <taxon>Neoptera</taxon>
        <taxon>Endopterygota</taxon>
        <taxon>Coleoptera</taxon>
        <taxon>Polyphaga</taxon>
        <taxon>Cucujiformia</taxon>
        <taxon>Chrysomeloidea</taxon>
        <taxon>Chrysomelidae</taxon>
        <taxon>Bruchinae</taxon>
        <taxon>Bruchini</taxon>
        <taxon>Callosobruchus</taxon>
    </lineage>
</organism>
<dbReference type="Gene3D" id="1.25.10.10">
    <property type="entry name" value="Leucine-rich Repeat Variant"/>
    <property type="match status" value="1"/>
</dbReference>
<evidence type="ECO:0000313" key="4">
    <source>
        <dbReference type="Proteomes" id="UP000410492"/>
    </source>
</evidence>
<proteinExistence type="inferred from homology"/>
<dbReference type="OrthoDB" id="6710729at2759"/>
<dbReference type="EMBL" id="CAACVG010009077">
    <property type="protein sequence ID" value="VEN51986.1"/>
    <property type="molecule type" value="Genomic_DNA"/>
</dbReference>
<dbReference type="GO" id="GO:0005524">
    <property type="term" value="F:ATP binding"/>
    <property type="evidence" value="ECO:0007669"/>
    <property type="project" value="UniProtKB-KW"/>
</dbReference>
<keyword evidence="1" id="KW-0067">ATP-binding</keyword>
<dbReference type="InterPro" id="IPR011989">
    <property type="entry name" value="ARM-like"/>
</dbReference>
<feature type="non-terminal residue" evidence="3">
    <location>
        <position position="255"/>
    </location>
</feature>
<comment type="similarity">
    <text evidence="1">Belongs to the PI3/PI4-kinase family.</text>
</comment>
<dbReference type="GO" id="GO:0005737">
    <property type="term" value="C:cytoplasm"/>
    <property type="evidence" value="ECO:0007669"/>
    <property type="project" value="TreeGrafter"/>
</dbReference>
<dbReference type="PANTHER" id="PTHR11139">
    <property type="entry name" value="ATAXIA TELANGIECTASIA MUTATED ATM -RELATED"/>
    <property type="match status" value="1"/>
</dbReference>
<dbReference type="InterPro" id="IPR050517">
    <property type="entry name" value="DDR_Repair_Kinase"/>
</dbReference>
<evidence type="ECO:0000256" key="1">
    <source>
        <dbReference type="RuleBase" id="RU364109"/>
    </source>
</evidence>
<sequence length="255" mass="28186">MNPAYVMPSLRKVLVQLLTELEHSGTGRNKEQGARMLDHLVISAPRFIRPYMESILLVLVPKLKEPEPNPGVVLSVLFTIGDLAEVTGGDSELQEWMHELMQILLDILGDASAPEKRAAALCTLGQLVGATGHVVRPYNQYPMLLDVLMNFLKTEQQPNIRRETIRVLGLLGALDPYKHKMHRGQVDYQPEAPVLIALPDKGAADGDGEFGLSSSEMLVNMSSHTLEEYYLAMAIATLMKIIGDPTLSQHHTMVV</sequence>
<accession>A0A653CVV1</accession>
<feature type="domain" description="Serine/threonine-protein kinase mTOR" evidence="2">
    <location>
        <begin position="134"/>
        <end position="255"/>
    </location>
</feature>
<dbReference type="GO" id="GO:0031932">
    <property type="term" value="C:TORC2 complex"/>
    <property type="evidence" value="ECO:0007669"/>
    <property type="project" value="TreeGrafter"/>
</dbReference>
<keyword evidence="1" id="KW-0808">Transferase</keyword>
<evidence type="ECO:0000259" key="2">
    <source>
        <dbReference type="SMART" id="SM01346"/>
    </source>
</evidence>
<dbReference type="GO" id="GO:0016242">
    <property type="term" value="P:negative regulation of macroautophagy"/>
    <property type="evidence" value="ECO:0007669"/>
    <property type="project" value="TreeGrafter"/>
</dbReference>
<dbReference type="GO" id="GO:0038202">
    <property type="term" value="P:TORC1 signaling"/>
    <property type="evidence" value="ECO:0007669"/>
    <property type="project" value="TreeGrafter"/>
</dbReference>
<evidence type="ECO:0000313" key="3">
    <source>
        <dbReference type="EMBL" id="VEN51986.1"/>
    </source>
</evidence>
<dbReference type="Proteomes" id="UP000410492">
    <property type="component" value="Unassembled WGS sequence"/>
</dbReference>
<dbReference type="InterPro" id="IPR024585">
    <property type="entry name" value="mTOR_dom"/>
</dbReference>
<dbReference type="SMART" id="SM01346">
    <property type="entry name" value="DUF3385"/>
    <property type="match status" value="1"/>
</dbReference>
<dbReference type="EC" id="2.7.11.1" evidence="1"/>
<keyword evidence="1" id="KW-0723">Serine/threonine-protein kinase</keyword>
<protein>
    <recommendedName>
        <fullName evidence="1">Serine/threonine-protein kinase TOR</fullName>
        <ecNumber evidence="1">2.7.11.1</ecNumber>
    </recommendedName>
</protein>
<dbReference type="Pfam" id="PF11865">
    <property type="entry name" value="mTOR_dom"/>
    <property type="match status" value="1"/>
</dbReference>
<dbReference type="AlphaFoldDB" id="A0A653CVV1"/>
<dbReference type="SUPFAM" id="SSF48371">
    <property type="entry name" value="ARM repeat"/>
    <property type="match status" value="1"/>
</dbReference>
<dbReference type="GO" id="GO:0005634">
    <property type="term" value="C:nucleus"/>
    <property type="evidence" value="ECO:0007669"/>
    <property type="project" value="TreeGrafter"/>
</dbReference>
<dbReference type="GO" id="GO:0031931">
    <property type="term" value="C:TORC1 complex"/>
    <property type="evidence" value="ECO:0007669"/>
    <property type="project" value="TreeGrafter"/>
</dbReference>
<keyword evidence="1" id="KW-0418">Kinase</keyword>
<reference evidence="3 4" key="1">
    <citation type="submission" date="2019-01" db="EMBL/GenBank/DDBJ databases">
        <authorList>
            <person name="Sayadi A."/>
        </authorList>
    </citation>
    <scope>NUCLEOTIDE SEQUENCE [LARGE SCALE GENOMIC DNA]</scope>
</reference>
<name>A0A653CVV1_CALMS</name>
<dbReference type="PANTHER" id="PTHR11139:SF9">
    <property type="entry name" value="SERINE_THREONINE-PROTEIN KINASE MTOR"/>
    <property type="match status" value="1"/>
</dbReference>
<dbReference type="GO" id="GO:0004674">
    <property type="term" value="F:protein serine/threonine kinase activity"/>
    <property type="evidence" value="ECO:0007669"/>
    <property type="project" value="UniProtKB-KW"/>
</dbReference>
<dbReference type="InterPro" id="IPR016024">
    <property type="entry name" value="ARM-type_fold"/>
</dbReference>
<keyword evidence="4" id="KW-1185">Reference proteome</keyword>
<comment type="catalytic activity">
    <reaction evidence="1">
        <text>L-threonyl-[protein] + ATP = O-phospho-L-threonyl-[protein] + ADP + H(+)</text>
        <dbReference type="Rhea" id="RHEA:46608"/>
        <dbReference type="Rhea" id="RHEA-COMP:11060"/>
        <dbReference type="Rhea" id="RHEA-COMP:11605"/>
        <dbReference type="ChEBI" id="CHEBI:15378"/>
        <dbReference type="ChEBI" id="CHEBI:30013"/>
        <dbReference type="ChEBI" id="CHEBI:30616"/>
        <dbReference type="ChEBI" id="CHEBI:61977"/>
        <dbReference type="ChEBI" id="CHEBI:456216"/>
        <dbReference type="EC" id="2.7.11.1"/>
    </reaction>
</comment>
<keyword evidence="1" id="KW-0547">Nucleotide-binding</keyword>
<gene>
    <name evidence="3" type="ORF">CALMAC_LOCUS12275</name>
</gene>